<reference evidence="3 4" key="1">
    <citation type="journal article" date="2015" name="Genome Announc.">
        <title>Draft Genome Sequences of Marine Isolates of Thalassomonas viridans and Thalassomonas actiniarum.</title>
        <authorList>
            <person name="Olonade I."/>
            <person name="van Zyl L.J."/>
            <person name="Trindade M."/>
        </authorList>
    </citation>
    <scope>NUCLEOTIDE SEQUENCE [LARGE SCALE GENOMIC DNA]</scope>
    <source>
        <strain evidence="3 4">XOM25</strain>
    </source>
</reference>
<dbReference type="RefSeq" id="WP_044840639.1">
    <property type="nucleotide sequence ID" value="NZ_CP059734.1"/>
</dbReference>
<dbReference type="InterPro" id="IPR053947">
    <property type="entry name" value="YscD_ppl__2nd"/>
</dbReference>
<feature type="domain" description="YscD cytoplasmic" evidence="1">
    <location>
        <begin position="7"/>
        <end position="97"/>
    </location>
</feature>
<dbReference type="EMBL" id="CP059734">
    <property type="protein sequence ID" value="WDE08616.1"/>
    <property type="molecule type" value="Genomic_DNA"/>
</dbReference>
<dbReference type="AlphaFoldDB" id="A0AAE9Z8F6"/>
<dbReference type="Gene3D" id="2.60.200.20">
    <property type="match status" value="1"/>
</dbReference>
<evidence type="ECO:0000259" key="1">
    <source>
        <dbReference type="Pfam" id="PF16697"/>
    </source>
</evidence>
<dbReference type="Proteomes" id="UP000032352">
    <property type="component" value="Chromosome pTvir"/>
</dbReference>
<dbReference type="NCBIfam" id="TIGR02500">
    <property type="entry name" value="type_III_yscD"/>
    <property type="match status" value="1"/>
</dbReference>
<dbReference type="KEGG" id="tvd:SG34_032365"/>
<dbReference type="Pfam" id="PF16697">
    <property type="entry name" value="Yop-YscD_cpl"/>
    <property type="match status" value="1"/>
</dbReference>
<evidence type="ECO:0000313" key="3">
    <source>
        <dbReference type="EMBL" id="WDE08616.1"/>
    </source>
</evidence>
<dbReference type="Pfam" id="PF21937">
    <property type="entry name" value="Yop-YscD_ppl_2nd"/>
    <property type="match status" value="1"/>
</dbReference>
<dbReference type="InterPro" id="IPR012843">
    <property type="entry name" value="YscD"/>
</dbReference>
<protein>
    <submittedName>
        <fullName evidence="3">Type III secretion system inner membrane ring subunit SctD</fullName>
    </submittedName>
</protein>
<gene>
    <name evidence="3" type="primary">sctD</name>
    <name evidence="3" type="ORF">SG34_032365</name>
</gene>
<dbReference type="InterPro" id="IPR032030">
    <property type="entry name" value="YscD_cytoplasmic_dom"/>
</dbReference>
<dbReference type="SUPFAM" id="SSF49879">
    <property type="entry name" value="SMAD/FHA domain"/>
    <property type="match status" value="1"/>
</dbReference>
<dbReference type="InterPro" id="IPR008984">
    <property type="entry name" value="SMAD_FHA_dom_sf"/>
</dbReference>
<reference evidence="3 4" key="2">
    <citation type="journal article" date="2022" name="Mar. Drugs">
        <title>Bioassay-Guided Fractionation Leads to the Detection of Cholic Acid Generated by the Rare Thalassomonas sp.</title>
        <authorList>
            <person name="Pheiffer F."/>
            <person name="Schneider Y.K."/>
            <person name="Hansen E.H."/>
            <person name="Andersen J.H."/>
            <person name="Isaksson J."/>
            <person name="Busche T."/>
            <person name="R C."/>
            <person name="Kalinowski J."/>
            <person name="Zyl L.V."/>
            <person name="Trindade M."/>
        </authorList>
    </citation>
    <scope>NUCLEOTIDE SEQUENCE [LARGE SCALE GENOMIC DNA]</scope>
    <source>
        <strain evidence="3 4">XOM25</strain>
    </source>
</reference>
<feature type="domain" description="YscD-like Bon-like" evidence="2">
    <location>
        <begin position="251"/>
        <end position="315"/>
    </location>
</feature>
<evidence type="ECO:0000313" key="4">
    <source>
        <dbReference type="Proteomes" id="UP000032352"/>
    </source>
</evidence>
<evidence type="ECO:0000259" key="2">
    <source>
        <dbReference type="Pfam" id="PF21937"/>
    </source>
</evidence>
<proteinExistence type="predicted"/>
<sequence length="381" mass="42339">MTTWYLRVLTGPQKNAEIELEPGSQYLGAGNDCDVILQSDDIQDKHFELTLEEEKLTLTNLVETCFLQNGTESPDKCISLNHGDYICVGDLVLGFASAEYEWPESVLAADVSAEGGNKADDDDWGMFSSEADESEDEDEIEELVAPPKKGLTTARLAFAASVVFCSTVAAAGIAIKQANVKAEQLAFFDPESLRNELAKQFPKARLTLAREDEQHPWQLTGYSASTADFRELSAWLEHTYPKVVNRVISQELLISSTQQALQALGFSEIKAISTDKAGVLALTGEIKRPTKWQKAFHTLQRDIAGVSAWQDQTEDKRWLPKPDIQVDSVNIGESPFLLTRNGKSIYEGDLIDGLFTVEKVALDYVIMNFRDQKIKYMVSDL</sequence>
<organism evidence="3 4">
    <name type="scientific">Thalassomonas viridans</name>
    <dbReference type="NCBI Taxonomy" id="137584"/>
    <lineage>
        <taxon>Bacteria</taxon>
        <taxon>Pseudomonadati</taxon>
        <taxon>Pseudomonadota</taxon>
        <taxon>Gammaproteobacteria</taxon>
        <taxon>Alteromonadales</taxon>
        <taxon>Colwelliaceae</taxon>
        <taxon>Thalassomonas</taxon>
    </lineage>
</organism>
<keyword evidence="4" id="KW-1185">Reference proteome</keyword>
<accession>A0AAE9Z8F6</accession>
<name>A0AAE9Z8F6_9GAMM</name>